<dbReference type="GO" id="GO:0005576">
    <property type="term" value="C:extracellular region"/>
    <property type="evidence" value="ECO:0007669"/>
    <property type="project" value="UniProtKB-SubCell"/>
</dbReference>
<dbReference type="Pfam" id="PF10162">
    <property type="entry name" value="G8"/>
    <property type="match status" value="2"/>
</dbReference>
<keyword evidence="10" id="KW-0158">Chromosome</keyword>
<dbReference type="GO" id="GO:0005634">
    <property type="term" value="C:nucleus"/>
    <property type="evidence" value="ECO:0007669"/>
    <property type="project" value="UniProtKB-SubCell"/>
</dbReference>
<dbReference type="Pfam" id="PF01833">
    <property type="entry name" value="TIG"/>
    <property type="match status" value="8"/>
</dbReference>
<dbReference type="PANTHER" id="PTHR46769:SF1">
    <property type="entry name" value="FIBROCYSTIN"/>
    <property type="match status" value="1"/>
</dbReference>
<dbReference type="InterPro" id="IPR012334">
    <property type="entry name" value="Pectin_lyas_fold"/>
</dbReference>
<dbReference type="InterPro" id="IPR019316">
    <property type="entry name" value="G8_domain"/>
</dbReference>
<keyword evidence="17" id="KW-0256">Endoplasmic reticulum</keyword>
<dbReference type="GO" id="GO:0000775">
    <property type="term" value="C:chromosome, centromeric region"/>
    <property type="evidence" value="ECO:0007669"/>
    <property type="project" value="UniProtKB-SubCell"/>
</dbReference>
<dbReference type="GO" id="GO:0005794">
    <property type="term" value="C:Golgi apparatus"/>
    <property type="evidence" value="ECO:0007669"/>
    <property type="project" value="UniProtKB-SubCell"/>
</dbReference>
<dbReference type="SUPFAM" id="SSF81296">
    <property type="entry name" value="E set domains"/>
    <property type="match status" value="6"/>
</dbReference>
<feature type="domain" description="G8" evidence="32">
    <location>
        <begin position="1927"/>
        <end position="2048"/>
    </location>
</feature>
<evidence type="ECO:0000256" key="19">
    <source>
        <dbReference type="ARBA" id="ARBA00023034"/>
    </source>
</evidence>
<dbReference type="SMART" id="SM00710">
    <property type="entry name" value="PbH1"/>
    <property type="match status" value="7"/>
</dbReference>
<evidence type="ECO:0000256" key="8">
    <source>
        <dbReference type="ARBA" id="ARBA00004555"/>
    </source>
</evidence>
<dbReference type="Pfam" id="PF13229">
    <property type="entry name" value="Beta_helix"/>
    <property type="match status" value="1"/>
</dbReference>
<dbReference type="FunFam" id="2.60.40.10:FF:002082">
    <property type="entry name" value="PKHD1, fibrocystin/polyductin"/>
    <property type="match status" value="1"/>
</dbReference>
<dbReference type="KEGG" id="maua:101829075"/>
<feature type="chain" id="PRO_5010815669" description="Fibrocystin" evidence="31">
    <location>
        <begin position="18"/>
        <end position="4064"/>
    </location>
</feature>
<dbReference type="CTD" id="5314"/>
<evidence type="ECO:0000256" key="2">
    <source>
        <dbReference type="ARBA" id="ARBA00004123"/>
    </source>
</evidence>
<evidence type="ECO:0000256" key="12">
    <source>
        <dbReference type="ARBA" id="ARBA00022490"/>
    </source>
</evidence>
<evidence type="ECO:0000256" key="6">
    <source>
        <dbReference type="ARBA" id="ARBA00004240"/>
    </source>
</evidence>
<keyword evidence="25" id="KW-0137">Centromere</keyword>
<keyword evidence="12" id="KW-0963">Cytoplasm</keyword>
<dbReference type="Gene3D" id="2.160.20.10">
    <property type="entry name" value="Single-stranded right-handed beta-helix, Pectin lyase-like"/>
    <property type="match status" value="1"/>
</dbReference>
<evidence type="ECO:0000256" key="5">
    <source>
        <dbReference type="ARBA" id="ARBA00004221"/>
    </source>
</evidence>
<reference evidence="35" key="1">
    <citation type="submission" date="2025-04" db="UniProtKB">
        <authorList>
            <consortium name="RefSeq"/>
        </authorList>
    </citation>
    <scope>IDENTIFICATION</scope>
</reference>
<evidence type="ECO:0000256" key="20">
    <source>
        <dbReference type="ARBA" id="ARBA00023136"/>
    </source>
</evidence>
<keyword evidence="34" id="KW-1185">Reference proteome</keyword>
<dbReference type="InterPro" id="IPR002909">
    <property type="entry name" value="IPT_dom"/>
</dbReference>
<dbReference type="GeneID" id="101829075"/>
<dbReference type="FunFam" id="2.60.40.10:FF:000871">
    <property type="entry name" value="PKHD1, fibrocystin/polyductin"/>
    <property type="match status" value="1"/>
</dbReference>
<keyword evidence="11" id="KW-1003">Cell membrane</keyword>
<evidence type="ECO:0000256" key="25">
    <source>
        <dbReference type="ARBA" id="ARBA00023328"/>
    </source>
</evidence>
<dbReference type="FunFam" id="2.160.20.10:FF:000034">
    <property type="entry name" value="PKHD1, fibrocystin/polyductin"/>
    <property type="match status" value="1"/>
</dbReference>
<dbReference type="InterPro" id="IPR014756">
    <property type="entry name" value="Ig_E-set"/>
</dbReference>
<evidence type="ECO:0000256" key="4">
    <source>
        <dbReference type="ARBA" id="ARBA00004186"/>
    </source>
</evidence>
<evidence type="ECO:0000256" key="16">
    <source>
        <dbReference type="ARBA" id="ARBA00022737"/>
    </source>
</evidence>
<keyword evidence="22" id="KW-0206">Cytoskeleton</keyword>
<evidence type="ECO:0000256" key="1">
    <source>
        <dbReference type="ARBA" id="ARBA00004120"/>
    </source>
</evidence>
<keyword evidence="18 30" id="KW-1133">Transmembrane helix</keyword>
<evidence type="ECO:0000256" key="11">
    <source>
        <dbReference type="ARBA" id="ARBA00022475"/>
    </source>
</evidence>
<feature type="region of interest" description="Disordered" evidence="29">
    <location>
        <begin position="3939"/>
        <end position="3972"/>
    </location>
</feature>
<proteinExistence type="predicted"/>
<dbReference type="Proteomes" id="UP000886700">
    <property type="component" value="Unplaced"/>
</dbReference>
<dbReference type="FunFam" id="2.60.40.10:FF:000889">
    <property type="entry name" value="fibrocystin isoform X1"/>
    <property type="match status" value="1"/>
</dbReference>
<dbReference type="InterPro" id="IPR013783">
    <property type="entry name" value="Ig-like_fold"/>
</dbReference>
<evidence type="ECO:0000256" key="21">
    <source>
        <dbReference type="ARBA" id="ARBA00023180"/>
    </source>
</evidence>
<evidence type="ECO:0000256" key="9">
    <source>
        <dbReference type="ARBA" id="ARBA00004584"/>
    </source>
</evidence>
<dbReference type="InterPro" id="IPR039448">
    <property type="entry name" value="Beta_helix"/>
</dbReference>
<evidence type="ECO:0000256" key="26">
    <source>
        <dbReference type="ARBA" id="ARBA00074158"/>
    </source>
</evidence>
<dbReference type="SUPFAM" id="SSF56988">
    <property type="entry name" value="Anthrax protective antigen"/>
    <property type="match status" value="1"/>
</dbReference>
<keyword evidence="15 31" id="KW-0732">Signal</keyword>
<organism evidence="34 35">
    <name type="scientific">Mesocricetus auratus</name>
    <name type="common">Golden hamster</name>
    <dbReference type="NCBI Taxonomy" id="10036"/>
    <lineage>
        <taxon>Eukaryota</taxon>
        <taxon>Metazoa</taxon>
        <taxon>Chordata</taxon>
        <taxon>Craniata</taxon>
        <taxon>Vertebrata</taxon>
        <taxon>Euteleostomi</taxon>
        <taxon>Mammalia</taxon>
        <taxon>Eutheria</taxon>
        <taxon>Euarchontoglires</taxon>
        <taxon>Glires</taxon>
        <taxon>Rodentia</taxon>
        <taxon>Myomorpha</taxon>
        <taxon>Muroidea</taxon>
        <taxon>Cricetidae</taxon>
        <taxon>Cricetinae</taxon>
        <taxon>Mesocricetus</taxon>
    </lineage>
</organism>
<dbReference type="SMART" id="SM01225">
    <property type="entry name" value="G8"/>
    <property type="match status" value="2"/>
</dbReference>
<evidence type="ECO:0000256" key="24">
    <source>
        <dbReference type="ARBA" id="ARBA00023273"/>
    </source>
</evidence>
<dbReference type="GO" id="GO:0016324">
    <property type="term" value="C:apical plasma membrane"/>
    <property type="evidence" value="ECO:0007669"/>
    <property type="project" value="UniProtKB-SubCell"/>
</dbReference>
<sequence>MPAWLIALLSMKVLLLADPYLSFQIEPSEGSLAGGTWITVIFNGLEKSILYPSNGSQLEIVLVNVAVSTLPRIPCDVHPVFVDLPVVTCQTRSLLSEDHAGLYSLEIRSGEQLLSGRCPGSLDSCAFKFSKAQTPVVYHVNPSSGVPGEVVHVYGWIITDQLETFDPDVDYIDSPLILEAGRDKRLTPCSLVNRQTGNCFPIQEENGLGTVQCRVEGDYIGSQNVSFSVFNKGRSMVHKDAWLISAKQDLFLYQTYSEIISVFPKVGSLGGRTDITITGDFFDLSAQVTIAGIPCDIRHVSPRKIDCTTRAPGRGARLTAPQAGNRGLLFEVGDAAEGMELTEATPGYRWQVVPNASSPSGFWSKEGQPFRARLSGFFVAPETNNYTFWIQADSPASLRFSFSEEPRTKVEVASVGVGTADWFDSWEQNGNEGSWQQKTAKLELRGGAKYYLEAEQHGIAPRRGMRIGVQIHNTWLNPDVVNTYLLEKHQIRARAQRLPEIQMLNVSAGGSFFLTWDNVSSQPVPTNATAQQIQTSIEELLMVKCNLEPVSAHILLRLGFEQGLEGSSSDGVLTSSTEPFCGRFSLGQLQHLILNPSADKNGYQLHQYPYLCSAYRGHINRTMTMTVSFIFDFQNITKNATCDWSLAEPHPESWQFNCINLWDTCVRRSEDLQSSPANTPLLVHWIDIHPVAPEAGLLYLDEIILADANVTVSQADAGTARPGGNLVESVSVTGFPPVYSVAFWLVGCGSELPLITACYVPAEGTGEGSELIEVTAQRLQGTSPPLGGHFFLQLSDTVIPDVPVHMSSRQLHKLLQDNADESTSGYLNVSDFTVTKELNSCYEHVWTLSWTTQIGDLPNFISASDKNLTGVNPAVAVRVVYDGGVFLGPIFGDMLATANQKSQVTVQVNDVPAHCSGSCSFQYLQESTPSVDDVWYSPGYDANLLVYFTGTGLPRDSQSLQVTVNRTSCEVIFSNETRAVCEMDLLPVGVYQVSMLVNPSGLAVNASGEGLFLKVEPRLDAVEPATAAEIGGLWVTIRGSSLEGVSLVLFGTQSCAIDVIISNSQQIQCKVPPRGNDGYTVNVTVTSGEHSTVLPRAFTYVSSLNPVIVSLSRNRSSLAGGEILFLGMARLANYTDLFVQVCVQDTSAQVLAQTAWGLEVVLPPLLAGIHTISVFINGVSIRSQGVDLHIQYLTEVLSVEPHSGSLLGGTILSLSGIGLGRDPALIWVFVDSQPCGVVNLTDVDIWCETPPAVLPPGADVLTVPASVEIWVGNSSFLHGAVLVGKGLTFMYEAATTPVVTAMWGELTNNSLGFYVQGRNLSDSAILLGTMKCDLEVQSLVDNVSLSVCSFPLCSLEAGVYSLQVRHKWMGFANMSAMPQKYELSPQIMAIFPTHGSVCGGTVLTVRGVAFSTRRGSVHVDLSGPFACMILSLADHTVLCQTKLVDSHFPEVSFALNVTVLVNGLASKCEGNCTLFVQEETTPVVDALTTSINGSLTTLLMRGQRLGTTDAEPTVFVDDQLPCRIIFFNTSHVACQMSDLTPGLHYLSVVHTSNGYACLDSVYRSFFIVPQVFDYFPKDFSTHGGSLLIIKGTALRGWNATSVYIGQQACVTVNVSSELIQCIVPAGDGSVALEIEVDGVLYHLGLVGYSSVFTPELLSVSRSHDILTFTVAQISGAANVDILIGMSPCAGVSGNSTILQCMVPLLPAGEYPVTGYDHNRGWASSALILELRARVTSVTENYGCLGEKILHVFGAGFSPGNISAAVCGAPCQVLANATVSAFSCLVLPLNVSLAFLCDLKRAEDSCEVSSHTYLQCDLTVAMGTERLPGSWPYLYLCDESSQCLLAPDRREPAFPSFSGLFLSPKVERDEVLIYNSSCNITMETEAEMECGTPNQPIIAKITEIQKSRGQNTQGNFPFQFCRRWSRPHSWFPQRVPHDGDNVTVETSQLLLLDVNTSLLNSLHIKGGKLIFMEPGPIELRAHSILITHGGELRIGSQDKPFQGKAQVKLYGSSHSPPFFPYGVKFLAVKNGTLSLHGSVPEVTVTYLRAAARAGDTVLVLEESVDWHPGDEAVIVGGMGVEGAGPMEEVVVVETVHNADLHIRTPLRYSYNFTGNWVAGKNHILKATVALLSRNIVIQGNLTLERLKLLHSCREANAAGNLKHCLYSKSEKMLGARDLGARVIIQSFPEEPSFVKLHGVQFRDLGQAFNKHQSSLTLVGTMIGSYIQSCSVWGSFSRGLSMHRTWGLRVDSNIFYKILGHALLVGTYMDRKFTTSETIIGGKNDWWTQGSTIRNNVIISISGAEGLSSPEMLAPSGIYTLSPTNVIEGNRVCAAGYGYVFHLMTSQTSQAPLFSFKLNTAHSCTRYGLLIYPKFQPLWNNDTGLTVFQDFMVWGSAGGVQIFRSNNLHLKNFQVYACRDCGIDILESDTNTLVTDSFLLGHFTHEGSLCMSAGIKTPKRWELLVSNTTFVNFDLNCVAIRTCSGCSQGQGGFTVKTRELKFENSTNLVAFPFPHAAILEDLDGSLSGKKGSHILPSVETLSDTCLANTSFSHIVPGSICGEGVLFHRMSIGLDKALDVPKNLIVTDSRNKTITVNYVRDTLSNYYGWMALLLDQETYSLQFLNRWMDRSLQYSATFDSFASRNHLLLLHRDLPPHPDILIRCGSRVGQSLPSPPLPSHNRGCDWFFNSQSGELTYLVSGEGQVQVFLQVKEGVPPTVSASTSVPESALKWSLPETWQDVAKGWGGYNQTIPGPGDDVLILPNRTVLVDTDLPALRRLYVMGTLEFPVDRSNVLSVACLLVAGGELKVGSLKNPLEKEQRLLVLLRASEEIFCDHFDEIRVDPGTIGVFGKLNLHSAYPKKSWVHLGADIAPGNERIIVDSVVDWQPHDKIVLSSSSYEPHEAEVLTVKEVKGHHIKVYERLRHRHIGSAHIMENGRHIPLAAEVGLLTRNIKIQSDSSCRGRLFVGSFRKSSREELSGVLQLLNVEIQNLGSPLYSSIEFTGMSAGSWIIASTVHQSCGVGIHASASHGMILNDNVVFGTSGHGIDLEGQNYSLTNNLVILTMHSSRSSPWVAGIKVNYAKDIILHGNVVAGSERLGFHICGHGCSSELLWSDNVVHSSLHGLHLYKKHEPTNCTGVSGFLAFKNFDYGAMVQTENSVVLQNITLVDNTIGLLAVAYVSSAPLSSIRAVQIVLRNSVIVATSTSFDCIQDRKTPQSANWTSTDRAPSNPRGGRIGILWPVFTSERNQWPQEPWHKLRSGHAVSGIMKLQDVTFSSFVKSCYSGDLDVCILPNEYNTGIMYPITAERTRMLRMKDKNKFFFPPSQPRKDLEGTTCLESDWESSRKYLFTDLDGRTLGLPPPVSVFPKIEAEWTGSFFNTGIFREEQKCTFRAMIQGFFCKQTDHVVLILHNIDVTQTFPKLYPLVSVTNGFVDTFSRVKDNTLCSTPTSVSTFYSIFPTRQITKVCFVEQPPPSLHIFLLGNRSFSKLILAVFYDEIQSPHVFLEKRFIPPTPVKSAPSLLDESAGANYFDIMNNLLYVVLQGEEPVEIHSSASINLAFTVRFSVLEKDWKRVILERLTCFLQIDPNQIKFTLEMPGNEETLEAIANSRGKRKRNCPTVTCGGADAGRFGQRRPLRAEMTSYRITPTTSVETLSKVIVIEVGDLPNTGSTEFIPSFPSNRLQNLARQVITAQQTGVLENILGMTVGALLVTKSEGVSGYRNASSLRTGNLIYTRPSVLSVLVQPSDGEVGIDLPVQPQLVFLDEKNQRVESLGLPSEPWVISASLEGAPDSMLKGCTLAETRDGYVSFSRLTVLISGSNWHFVFTVISPPGANFTARSKAFAVLPVARKERSTIILALSLCSLVSWLALSCLVCCWFKKSKNRKIKPEDMSESQTKDQKKNTHISSKHRGLRVKAAKEETLTGEDMRMKVIQGRQNQFPLQSTDGVSKRNVSRRAVPEDRAATPAPRIPKTTSQGLTCVPGALAQKLTLQEPGNWKEAQKQLLRYQLAGHNQLLLLCPDLRQERQQGQESSQLNKESDCMGLSPEKGTCVPSETVCLHTAPSETIQ</sequence>
<evidence type="ECO:0000256" key="30">
    <source>
        <dbReference type="SAM" id="Phobius"/>
    </source>
</evidence>
<evidence type="ECO:0000313" key="34">
    <source>
        <dbReference type="Proteomes" id="UP000886700"/>
    </source>
</evidence>
<protein>
    <recommendedName>
        <fullName evidence="26">Fibrocystin</fullName>
    </recommendedName>
    <alternativeName>
        <fullName evidence="28">Polycystic kidney and hepatic disease 1 protein</fullName>
    </alternativeName>
    <alternativeName>
        <fullName evidence="27">Polyductin</fullName>
    </alternativeName>
</protein>
<evidence type="ECO:0000256" key="14">
    <source>
        <dbReference type="ARBA" id="ARBA00022692"/>
    </source>
</evidence>
<keyword evidence="21" id="KW-0325">Glycoprotein</keyword>
<dbReference type="SMART" id="SM00429">
    <property type="entry name" value="IPT"/>
    <property type="match status" value="6"/>
</dbReference>
<dbReference type="Pfam" id="PF24606">
    <property type="entry name" value="CEMIP_beta-hel"/>
    <property type="match status" value="1"/>
</dbReference>
<keyword evidence="13" id="KW-0964">Secreted</keyword>
<name>A0A1U8C4K5_MESAU</name>
<keyword evidence="23" id="KW-0539">Nucleus</keyword>
<dbReference type="eggNOG" id="ENOG502QR85">
    <property type="taxonomic scope" value="Eukaryota"/>
</dbReference>
<dbReference type="InterPro" id="IPR055401">
    <property type="entry name" value="CEMIP_beta-hel_dom"/>
</dbReference>
<evidence type="ECO:0000256" key="3">
    <source>
        <dbReference type="ARBA" id="ARBA00004162"/>
    </source>
</evidence>
<dbReference type="InterPro" id="IPR011050">
    <property type="entry name" value="Pectin_lyase_fold/virulence"/>
</dbReference>
<keyword evidence="24" id="KW-0966">Cell projection</keyword>
<accession>A0A1U8C4K5</accession>
<dbReference type="InterPro" id="IPR037524">
    <property type="entry name" value="PA14/GLEYA"/>
</dbReference>
<feature type="transmembrane region" description="Helical" evidence="30">
    <location>
        <begin position="3852"/>
        <end position="3875"/>
    </location>
</feature>
<dbReference type="GO" id="GO:0005819">
    <property type="term" value="C:spindle"/>
    <property type="evidence" value="ECO:0007669"/>
    <property type="project" value="UniProtKB-SubCell"/>
</dbReference>
<evidence type="ECO:0000313" key="35">
    <source>
        <dbReference type="RefSeq" id="XP_005072341.1"/>
    </source>
</evidence>
<evidence type="ECO:0000256" key="27">
    <source>
        <dbReference type="ARBA" id="ARBA00080496"/>
    </source>
</evidence>
<gene>
    <name evidence="35" type="primary">Pkhd1</name>
</gene>
<comment type="subcellular location">
    <subcellularLocation>
        <location evidence="5">Apical cell membrane</location>
    </subcellularLocation>
    <subcellularLocation>
        <location evidence="3">Cell membrane</location>
        <topology evidence="3">Single-pass membrane protein</topology>
    </subcellularLocation>
    <subcellularLocation>
        <location evidence="9">Chromosome</location>
        <location evidence="9">Centromere</location>
    </subcellularLocation>
    <subcellularLocation>
        <location evidence="1">Cytoplasm</location>
        <location evidence="1">Cytoskeleton</location>
        <location evidence="1">Cilium basal body</location>
    </subcellularLocation>
    <subcellularLocation>
        <location evidence="4">Cytoplasm</location>
        <location evidence="4">Cytoskeleton</location>
        <location evidence="4">Spindle</location>
    </subcellularLocation>
    <subcellularLocation>
        <location evidence="6">Endoplasmic reticulum</location>
    </subcellularLocation>
    <subcellularLocation>
        <location evidence="8">Golgi apparatus</location>
    </subcellularLocation>
    <subcellularLocation>
        <location evidence="2">Nucleus</location>
    </subcellularLocation>
    <subcellularLocation>
        <location evidence="7">Secreted</location>
        <location evidence="7">Extracellular exosome</location>
    </subcellularLocation>
</comment>
<evidence type="ECO:0000259" key="32">
    <source>
        <dbReference type="PROSITE" id="PS51484"/>
    </source>
</evidence>
<dbReference type="STRING" id="10036.ENSMAUP00000019624"/>
<dbReference type="RefSeq" id="XP_005072341.1">
    <property type="nucleotide sequence ID" value="XM_005072284.3"/>
</dbReference>
<evidence type="ECO:0000256" key="13">
    <source>
        <dbReference type="ARBA" id="ARBA00022525"/>
    </source>
</evidence>
<dbReference type="InterPro" id="IPR006626">
    <property type="entry name" value="PbH1"/>
</dbReference>
<evidence type="ECO:0000256" key="31">
    <source>
        <dbReference type="SAM" id="SignalP"/>
    </source>
</evidence>
<evidence type="ECO:0000256" key="7">
    <source>
        <dbReference type="ARBA" id="ARBA00004550"/>
    </source>
</evidence>
<dbReference type="OrthoDB" id="120976at2759"/>
<evidence type="ECO:0000256" key="29">
    <source>
        <dbReference type="SAM" id="MobiDB-lite"/>
    </source>
</evidence>
<evidence type="ECO:0000256" key="23">
    <source>
        <dbReference type="ARBA" id="ARBA00023242"/>
    </source>
</evidence>
<dbReference type="PROSITE" id="PS51820">
    <property type="entry name" value="PA14"/>
    <property type="match status" value="1"/>
</dbReference>
<feature type="domain" description="G8" evidence="32">
    <location>
        <begin position="2740"/>
        <end position="2866"/>
    </location>
</feature>
<feature type="signal peptide" evidence="31">
    <location>
        <begin position="1"/>
        <end position="17"/>
    </location>
</feature>
<dbReference type="PROSITE" id="PS51484">
    <property type="entry name" value="G8"/>
    <property type="match status" value="2"/>
</dbReference>
<evidence type="ECO:0000259" key="33">
    <source>
        <dbReference type="PROSITE" id="PS51820"/>
    </source>
</evidence>
<feature type="region of interest" description="Disordered" evidence="29">
    <location>
        <begin position="3884"/>
        <end position="3912"/>
    </location>
</feature>
<evidence type="ECO:0000256" key="22">
    <source>
        <dbReference type="ARBA" id="ARBA00023212"/>
    </source>
</evidence>
<evidence type="ECO:0000256" key="17">
    <source>
        <dbReference type="ARBA" id="ARBA00022824"/>
    </source>
</evidence>
<feature type="compositionally biased region" description="Basic residues" evidence="29">
    <location>
        <begin position="3899"/>
        <end position="3912"/>
    </location>
</feature>
<keyword evidence="16" id="KW-0677">Repeat</keyword>
<dbReference type="SUPFAM" id="SSF51126">
    <property type="entry name" value="Pectin lyase-like"/>
    <property type="match status" value="2"/>
</dbReference>
<dbReference type="CDD" id="cd00603">
    <property type="entry name" value="IPT_PCSR"/>
    <property type="match status" value="5"/>
</dbReference>
<feature type="domain" description="PA14" evidence="33">
    <location>
        <begin position="323"/>
        <end position="483"/>
    </location>
</feature>
<dbReference type="GO" id="GO:0005783">
    <property type="term" value="C:endoplasmic reticulum"/>
    <property type="evidence" value="ECO:0007669"/>
    <property type="project" value="UniProtKB-SubCell"/>
</dbReference>
<dbReference type="PANTHER" id="PTHR46769">
    <property type="entry name" value="POLYCYSTIC KIDNEY AND HEPATIC DISEASE 1 (AUTOSOMAL RECESSIVE)-LIKE 1"/>
    <property type="match status" value="1"/>
</dbReference>
<keyword evidence="14 30" id="KW-0812">Transmembrane</keyword>
<evidence type="ECO:0000256" key="28">
    <source>
        <dbReference type="ARBA" id="ARBA00081010"/>
    </source>
</evidence>
<keyword evidence="19" id="KW-0333">Golgi apparatus</keyword>
<dbReference type="FunFam" id="2.60.40.10:FF:001171">
    <property type="entry name" value="PKHD1, fibrocystin/polyductin"/>
    <property type="match status" value="1"/>
</dbReference>
<dbReference type="InterPro" id="IPR052387">
    <property type="entry name" value="Fibrocystin"/>
</dbReference>
<evidence type="ECO:0000256" key="10">
    <source>
        <dbReference type="ARBA" id="ARBA00022454"/>
    </source>
</evidence>
<evidence type="ECO:0000256" key="18">
    <source>
        <dbReference type="ARBA" id="ARBA00022989"/>
    </source>
</evidence>
<feature type="compositionally biased region" description="Basic and acidic residues" evidence="29">
    <location>
        <begin position="3884"/>
        <end position="3898"/>
    </location>
</feature>
<evidence type="ECO:0000256" key="15">
    <source>
        <dbReference type="ARBA" id="ARBA00022729"/>
    </source>
</evidence>
<dbReference type="Gene3D" id="2.60.40.10">
    <property type="entry name" value="Immunoglobulins"/>
    <property type="match status" value="5"/>
</dbReference>
<keyword evidence="20 30" id="KW-0472">Membrane</keyword>